<name>A0ABR1V9W0_9PEZI</name>
<dbReference type="EMBL" id="JAQQWM010000004">
    <property type="protein sequence ID" value="KAK8067997.1"/>
    <property type="molecule type" value="Genomic_DNA"/>
</dbReference>
<dbReference type="Proteomes" id="UP001446871">
    <property type="component" value="Unassembled WGS sequence"/>
</dbReference>
<sequence>MKFQVPDDIDSDMKDWTGFFDTVSLVPTKRKHGDAFYDTTWICRKRRDMPRGVIASHPIHQKLGKRRQFRTDQPTARPVKKRLTMSDAVHSGLLIQGKIVIPPKAGAWRLDEQTGEVDVNGLADMVGRLHIEKMWPQFSRLPPELRCLIWQHTWENRAVTIKRKVVDFKSGLQVPLDLREAPYTSHNVTRHYKTSLVRRDWGVLDPISDELSSRAHGMGFVTSTTTDSKPPVSLFVNHESRHETLLHFQTAFALDGSDAKVYYNFALDSLKLPRHHPLGLCFEINDLQKLTSITVPELFPNLTCFTRKVGPFDFHRSRMVLDAQIPPTADGTVAYYPEFDRAWQLLRWRFPNLREINLEPVSDCKLHKVEEPLIPSRPIRIEHNPWPEKIDRYCNSCENLRNGAVTRFPSVGLNAPYLERVFDDYGFYGSPAYRRARVVVGIVKKEGRKDEEVTHAQLPIFVMSWRLITSVFIPRNLRSTKNPRAGRDNVTPPPDGPQTFELECLAKSLECFLGPPTKHDYLALDL</sequence>
<proteinExistence type="predicted"/>
<comment type="caution">
    <text evidence="2">The sequence shown here is derived from an EMBL/GenBank/DDBJ whole genome shotgun (WGS) entry which is preliminary data.</text>
</comment>
<reference evidence="2 3" key="1">
    <citation type="submission" date="2023-01" db="EMBL/GenBank/DDBJ databases">
        <title>Analysis of 21 Apiospora genomes using comparative genomics revels a genus with tremendous synthesis potential of carbohydrate active enzymes and secondary metabolites.</title>
        <authorList>
            <person name="Sorensen T."/>
        </authorList>
    </citation>
    <scope>NUCLEOTIDE SEQUENCE [LARGE SCALE GENOMIC DNA]</scope>
    <source>
        <strain evidence="2 3">CBS 83171</strain>
    </source>
</reference>
<evidence type="ECO:0000313" key="2">
    <source>
        <dbReference type="EMBL" id="KAK8067997.1"/>
    </source>
</evidence>
<organism evidence="2 3">
    <name type="scientific">Apiospora saccharicola</name>
    <dbReference type="NCBI Taxonomy" id="335842"/>
    <lineage>
        <taxon>Eukaryota</taxon>
        <taxon>Fungi</taxon>
        <taxon>Dikarya</taxon>
        <taxon>Ascomycota</taxon>
        <taxon>Pezizomycotina</taxon>
        <taxon>Sordariomycetes</taxon>
        <taxon>Xylariomycetidae</taxon>
        <taxon>Amphisphaeriales</taxon>
        <taxon>Apiosporaceae</taxon>
        <taxon>Apiospora</taxon>
    </lineage>
</organism>
<evidence type="ECO:0000259" key="1">
    <source>
        <dbReference type="Pfam" id="PF20150"/>
    </source>
</evidence>
<protein>
    <recommendedName>
        <fullName evidence="1">2EXR domain-containing protein</fullName>
    </recommendedName>
</protein>
<accession>A0ABR1V9W0</accession>
<dbReference type="PANTHER" id="PTHR35910">
    <property type="entry name" value="2EXR DOMAIN-CONTAINING PROTEIN"/>
    <property type="match status" value="1"/>
</dbReference>
<feature type="domain" description="2EXR" evidence="1">
    <location>
        <begin position="136"/>
        <end position="270"/>
    </location>
</feature>
<evidence type="ECO:0000313" key="3">
    <source>
        <dbReference type="Proteomes" id="UP001446871"/>
    </source>
</evidence>
<dbReference type="Pfam" id="PF20150">
    <property type="entry name" value="2EXR"/>
    <property type="match status" value="1"/>
</dbReference>
<dbReference type="PANTHER" id="PTHR35910:SF1">
    <property type="entry name" value="2EXR DOMAIN-CONTAINING PROTEIN"/>
    <property type="match status" value="1"/>
</dbReference>
<keyword evidence="3" id="KW-1185">Reference proteome</keyword>
<dbReference type="InterPro" id="IPR045518">
    <property type="entry name" value="2EXR"/>
</dbReference>
<gene>
    <name evidence="2" type="ORF">PG996_007109</name>
</gene>